<dbReference type="Proteomes" id="UP000332515">
    <property type="component" value="Unassembled WGS sequence"/>
</dbReference>
<evidence type="ECO:0000313" key="2">
    <source>
        <dbReference type="EMBL" id="MQT11598.1"/>
    </source>
</evidence>
<dbReference type="PANTHER" id="PTHR42663">
    <property type="entry name" value="HYDROLASE C777.06C-RELATED-RELATED"/>
    <property type="match status" value="1"/>
</dbReference>
<dbReference type="InterPro" id="IPR036866">
    <property type="entry name" value="RibonucZ/Hydroxyglut_hydro"/>
</dbReference>
<name>A0A6A7XZ74_9HYPH</name>
<organism evidence="2 3">
    <name type="scientific">Segnochrobactrum spirostomi</name>
    <dbReference type="NCBI Taxonomy" id="2608987"/>
    <lineage>
        <taxon>Bacteria</taxon>
        <taxon>Pseudomonadati</taxon>
        <taxon>Pseudomonadota</taxon>
        <taxon>Alphaproteobacteria</taxon>
        <taxon>Hyphomicrobiales</taxon>
        <taxon>Segnochrobactraceae</taxon>
        <taxon>Segnochrobactrum</taxon>
    </lineage>
</organism>
<evidence type="ECO:0000259" key="1">
    <source>
        <dbReference type="Pfam" id="PF12706"/>
    </source>
</evidence>
<accession>A0A6A7XZ74</accession>
<dbReference type="PANTHER" id="PTHR42663:SF6">
    <property type="entry name" value="HYDROLASE C777.06C-RELATED"/>
    <property type="match status" value="1"/>
</dbReference>
<feature type="domain" description="Metallo-beta-lactamase" evidence="1">
    <location>
        <begin position="54"/>
        <end position="237"/>
    </location>
</feature>
<dbReference type="CDD" id="cd16279">
    <property type="entry name" value="metallo-hydrolase-like_MBL-fold"/>
    <property type="match status" value="1"/>
</dbReference>
<gene>
    <name evidence="2" type="ORF">F0357_02690</name>
</gene>
<evidence type="ECO:0000313" key="3">
    <source>
        <dbReference type="Proteomes" id="UP000332515"/>
    </source>
</evidence>
<protein>
    <submittedName>
        <fullName evidence="2">MBL fold metallo-hydrolase</fullName>
    </submittedName>
</protein>
<dbReference type="Gene3D" id="3.60.15.10">
    <property type="entry name" value="Ribonuclease Z/Hydroxyacylglutathione hydrolase-like"/>
    <property type="match status" value="1"/>
</dbReference>
<reference evidence="2 3" key="1">
    <citation type="submission" date="2019-09" db="EMBL/GenBank/DDBJ databases">
        <title>Segnochrobactrum spirostomi gen. nov., sp. nov., isolated from the ciliate Spirostomum cf. yagiui and description of a novel family, Segnochrobactraceae fam. nov. within the order Rhizobiales of the class Alphaproteobacteria.</title>
        <authorList>
            <person name="Akter S."/>
            <person name="Shazib S.U.A."/>
            <person name="Shin M.K."/>
        </authorList>
    </citation>
    <scope>NUCLEOTIDE SEQUENCE [LARGE SCALE GENOMIC DNA]</scope>
    <source>
        <strain evidence="2 3">Sp-1</strain>
    </source>
</reference>
<dbReference type="AlphaFoldDB" id="A0A6A7XZ74"/>
<dbReference type="EMBL" id="VWNA01000001">
    <property type="protein sequence ID" value="MQT11598.1"/>
    <property type="molecule type" value="Genomic_DNA"/>
</dbReference>
<dbReference type="InterPro" id="IPR001279">
    <property type="entry name" value="Metallo-B-lactamas"/>
</dbReference>
<keyword evidence="3" id="KW-1185">Reference proteome</keyword>
<dbReference type="SUPFAM" id="SSF56281">
    <property type="entry name" value="Metallo-hydrolase/oxidoreductase"/>
    <property type="match status" value="1"/>
</dbReference>
<sequence length="285" mass="31021">MTNAVLEFVILGCGSSGGVPRIDGEWGACNPADPRNRRRRCSLLVRRIGDEGVTTVVVDTGPDVREQLLAANVRTIDGVLYTHAHADHVHGIDDLRAFALTSRRRVDVYMDASTSVRVHEAFGYCFATPPGSNYPPILTEHRIRAGEPVTVFGPGGPITALPFLQHHGEIDSLGFRFGDLAYSSDVHDLPAASMPHLEGLGVWIVDALRYTPHGSHFSLDEALEWIARVKPAEAILTDMHIDLDYDVVAASVPDGVRPAFDGMTIVRRFDDGLAGAARRPAQQDQ</sequence>
<dbReference type="GO" id="GO:0016787">
    <property type="term" value="F:hydrolase activity"/>
    <property type="evidence" value="ECO:0007669"/>
    <property type="project" value="UniProtKB-KW"/>
</dbReference>
<dbReference type="Pfam" id="PF12706">
    <property type="entry name" value="Lactamase_B_2"/>
    <property type="match status" value="1"/>
</dbReference>
<comment type="caution">
    <text evidence="2">The sequence shown here is derived from an EMBL/GenBank/DDBJ whole genome shotgun (WGS) entry which is preliminary data.</text>
</comment>
<proteinExistence type="predicted"/>
<dbReference type="RefSeq" id="WP_153478454.1">
    <property type="nucleotide sequence ID" value="NZ_VWNA01000001.1"/>
</dbReference>
<keyword evidence="2" id="KW-0378">Hydrolase</keyword>